<feature type="transmembrane region" description="Helical" evidence="1">
    <location>
        <begin position="55"/>
        <end position="77"/>
    </location>
</feature>
<dbReference type="Proteomes" id="UP000035642">
    <property type="component" value="Unassembled WGS sequence"/>
</dbReference>
<reference evidence="3" key="2">
    <citation type="submission" date="2017-02" db="UniProtKB">
        <authorList>
            <consortium name="WormBaseParasite"/>
        </authorList>
    </citation>
    <scope>IDENTIFICATION</scope>
</reference>
<evidence type="ECO:0000256" key="1">
    <source>
        <dbReference type="SAM" id="Phobius"/>
    </source>
</evidence>
<keyword evidence="2" id="KW-1185">Reference proteome</keyword>
<keyword evidence="1" id="KW-1133">Transmembrane helix</keyword>
<keyword evidence="1" id="KW-0812">Transmembrane</keyword>
<feature type="transmembrane region" description="Helical" evidence="1">
    <location>
        <begin position="12"/>
        <end position="32"/>
    </location>
</feature>
<dbReference type="WBParaSite" id="ACAC_0000450201-mRNA-1">
    <property type="protein sequence ID" value="ACAC_0000450201-mRNA-1"/>
    <property type="gene ID" value="ACAC_0000450201"/>
</dbReference>
<keyword evidence="1" id="KW-0472">Membrane</keyword>
<reference evidence="2" key="1">
    <citation type="submission" date="2012-09" db="EMBL/GenBank/DDBJ databases">
        <authorList>
            <person name="Martin A.A."/>
        </authorList>
    </citation>
    <scope>NUCLEOTIDE SEQUENCE</scope>
</reference>
<evidence type="ECO:0000313" key="2">
    <source>
        <dbReference type="Proteomes" id="UP000035642"/>
    </source>
</evidence>
<organism evidence="2 3">
    <name type="scientific">Angiostrongylus cantonensis</name>
    <name type="common">Rat lungworm</name>
    <dbReference type="NCBI Taxonomy" id="6313"/>
    <lineage>
        <taxon>Eukaryota</taxon>
        <taxon>Metazoa</taxon>
        <taxon>Ecdysozoa</taxon>
        <taxon>Nematoda</taxon>
        <taxon>Chromadorea</taxon>
        <taxon>Rhabditida</taxon>
        <taxon>Rhabditina</taxon>
        <taxon>Rhabditomorpha</taxon>
        <taxon>Strongyloidea</taxon>
        <taxon>Metastrongylidae</taxon>
        <taxon>Angiostrongylus</taxon>
    </lineage>
</organism>
<proteinExistence type="predicted"/>
<dbReference type="STRING" id="6313.A0A0K0D357"/>
<protein>
    <submittedName>
        <fullName evidence="3">CNNM transmembrane domain-containing protein</fullName>
    </submittedName>
</protein>
<dbReference type="AlphaFoldDB" id="A0A0K0D357"/>
<evidence type="ECO:0000313" key="3">
    <source>
        <dbReference type="WBParaSite" id="ACAC_0000450201-mRNA-1"/>
    </source>
</evidence>
<sequence>MALCCRLSGFLLYLPFHIIYVLIVAVEIVSAVREDDHIPDAVFVVGRVLPESKTLILAMMGANETFLTSFAAATLLITGQYAEYGMEELPSRLNYCIDDLNLYKRDTDSRIRKLLIDDYQMLNRTLLTRLSDAGLEVIQRVKKLTGANTIDKLINISRSQYFLTRSL</sequence>
<name>A0A0K0D357_ANGCA</name>
<accession>A0A0K0D357</accession>